<dbReference type="EMBL" id="JBHTCG010000018">
    <property type="protein sequence ID" value="MFC7385438.1"/>
    <property type="molecule type" value="Genomic_DNA"/>
</dbReference>
<proteinExistence type="predicted"/>
<evidence type="ECO:0000313" key="2">
    <source>
        <dbReference type="EMBL" id="MFC7385438.1"/>
    </source>
</evidence>
<accession>A0ABW2P732</accession>
<dbReference type="PANTHER" id="PTHR38436">
    <property type="entry name" value="POLYKETIDE CYCLASE SNOAL-LIKE DOMAIN"/>
    <property type="match status" value="1"/>
</dbReference>
<reference evidence="3" key="1">
    <citation type="journal article" date="2019" name="Int. J. Syst. Evol. Microbiol.">
        <title>The Global Catalogue of Microorganisms (GCM) 10K type strain sequencing project: providing services to taxonomists for standard genome sequencing and annotation.</title>
        <authorList>
            <consortium name="The Broad Institute Genomics Platform"/>
            <consortium name="The Broad Institute Genome Sequencing Center for Infectious Disease"/>
            <person name="Wu L."/>
            <person name="Ma J."/>
        </authorList>
    </citation>
    <scope>NUCLEOTIDE SEQUENCE [LARGE SCALE GENOMIC DNA]</scope>
    <source>
        <strain evidence="3">CECT 7649</strain>
    </source>
</reference>
<dbReference type="Pfam" id="PF12680">
    <property type="entry name" value="SnoaL_2"/>
    <property type="match status" value="1"/>
</dbReference>
<organism evidence="2 3">
    <name type="scientific">Sphaerisporangium rhizosphaerae</name>
    <dbReference type="NCBI Taxonomy" id="2269375"/>
    <lineage>
        <taxon>Bacteria</taxon>
        <taxon>Bacillati</taxon>
        <taxon>Actinomycetota</taxon>
        <taxon>Actinomycetes</taxon>
        <taxon>Streptosporangiales</taxon>
        <taxon>Streptosporangiaceae</taxon>
        <taxon>Sphaerisporangium</taxon>
    </lineage>
</organism>
<protein>
    <submittedName>
        <fullName evidence="2">Ester cyclase</fullName>
    </submittedName>
</protein>
<dbReference type="PANTHER" id="PTHR38436:SF1">
    <property type="entry name" value="ESTER CYCLASE"/>
    <property type="match status" value="1"/>
</dbReference>
<dbReference type="InterPro" id="IPR037401">
    <property type="entry name" value="SnoaL-like"/>
</dbReference>
<gene>
    <name evidence="2" type="ORF">ACFQSB_24740</name>
</gene>
<sequence>MSDDREPTDELVTAFNAADFASATRLFDRRATYVCPGGVAEGHEEIASYFALYHEAFPDIRVTLHDKGACGDMVVTEWTLTSTHTGPLLLPTGHVAEPTGRRVAVRGCDVRTMEDGLIASQRVYYDQLEMLTQLGLPCL</sequence>
<dbReference type="Gene3D" id="3.10.450.50">
    <property type="match status" value="1"/>
</dbReference>
<dbReference type="RefSeq" id="WP_354930181.1">
    <property type="nucleotide sequence ID" value="NZ_JBHTCG010000018.1"/>
</dbReference>
<feature type="domain" description="SnoaL-like" evidence="1">
    <location>
        <begin position="10"/>
        <end position="120"/>
    </location>
</feature>
<name>A0ABW2P732_9ACTN</name>
<dbReference type="InterPro" id="IPR032710">
    <property type="entry name" value="NTF2-like_dom_sf"/>
</dbReference>
<evidence type="ECO:0000313" key="3">
    <source>
        <dbReference type="Proteomes" id="UP001596496"/>
    </source>
</evidence>
<comment type="caution">
    <text evidence="2">The sequence shown here is derived from an EMBL/GenBank/DDBJ whole genome shotgun (WGS) entry which is preliminary data.</text>
</comment>
<keyword evidence="3" id="KW-1185">Reference proteome</keyword>
<dbReference type="InterPro" id="IPR009959">
    <property type="entry name" value="Cyclase_SnoaL-like"/>
</dbReference>
<evidence type="ECO:0000259" key="1">
    <source>
        <dbReference type="Pfam" id="PF12680"/>
    </source>
</evidence>
<dbReference type="SUPFAM" id="SSF54427">
    <property type="entry name" value="NTF2-like"/>
    <property type="match status" value="1"/>
</dbReference>
<dbReference type="Proteomes" id="UP001596496">
    <property type="component" value="Unassembled WGS sequence"/>
</dbReference>